<dbReference type="CDD" id="cd01949">
    <property type="entry name" value="GGDEF"/>
    <property type="match status" value="1"/>
</dbReference>
<dbReference type="InterPro" id="IPR029787">
    <property type="entry name" value="Nucleotide_cyclase"/>
</dbReference>
<dbReference type="Pfam" id="PF13185">
    <property type="entry name" value="GAF_2"/>
    <property type="match status" value="1"/>
</dbReference>
<accession>A0A3M8S7I5</accession>
<organism evidence="2">
    <name type="scientific">Acidithiobacillus sulfuriphilus</name>
    <dbReference type="NCBI Taxonomy" id="1867749"/>
    <lineage>
        <taxon>Bacteria</taxon>
        <taxon>Pseudomonadati</taxon>
        <taxon>Pseudomonadota</taxon>
        <taxon>Acidithiobacillia</taxon>
        <taxon>Acidithiobacillales</taxon>
        <taxon>Acidithiobacillaceae</taxon>
        <taxon>Acidithiobacillus</taxon>
    </lineage>
</organism>
<dbReference type="AlphaFoldDB" id="A0A3M8S7I5"/>
<evidence type="ECO:0000259" key="1">
    <source>
        <dbReference type="PROSITE" id="PS50887"/>
    </source>
</evidence>
<evidence type="ECO:0000313" key="2">
    <source>
        <dbReference type="EMBL" id="RNF77008.1"/>
    </source>
</evidence>
<dbReference type="PROSITE" id="PS50887">
    <property type="entry name" value="GGDEF"/>
    <property type="match status" value="1"/>
</dbReference>
<protein>
    <submittedName>
        <fullName evidence="2">GGDEF domain-containing protein</fullName>
    </submittedName>
</protein>
<dbReference type="InterPro" id="IPR003018">
    <property type="entry name" value="GAF"/>
</dbReference>
<dbReference type="SUPFAM" id="SSF55073">
    <property type="entry name" value="Nucleotide cyclase"/>
    <property type="match status" value="1"/>
</dbReference>
<dbReference type="InterPro" id="IPR043128">
    <property type="entry name" value="Rev_trsase/Diguanyl_cyclase"/>
</dbReference>
<name>A0A3M8S7I5_9PROT</name>
<feature type="domain" description="GGDEF" evidence="1">
    <location>
        <begin position="148"/>
        <end position="284"/>
    </location>
</feature>
<dbReference type="InterPro" id="IPR029016">
    <property type="entry name" value="GAF-like_dom_sf"/>
</dbReference>
<dbReference type="InterPro" id="IPR052163">
    <property type="entry name" value="DGC-Regulatory_Protein"/>
</dbReference>
<gene>
    <name evidence="2" type="ORF">EC580_00370</name>
</gene>
<dbReference type="OrthoDB" id="9813903at2"/>
<dbReference type="EMBL" id="RIZI01000044">
    <property type="protein sequence ID" value="RNF77008.1"/>
    <property type="molecule type" value="Genomic_DNA"/>
</dbReference>
<comment type="caution">
    <text evidence="2">The sequence shown here is derived from an EMBL/GenBank/DDBJ whole genome shotgun (WGS) entry which is preliminary data.</text>
</comment>
<dbReference type="InterPro" id="IPR000160">
    <property type="entry name" value="GGDEF_dom"/>
</dbReference>
<dbReference type="SMART" id="SM00267">
    <property type="entry name" value="GGDEF"/>
    <property type="match status" value="1"/>
</dbReference>
<dbReference type="Gene3D" id="3.30.70.270">
    <property type="match status" value="1"/>
</dbReference>
<dbReference type="Pfam" id="PF00990">
    <property type="entry name" value="GGDEF"/>
    <property type="match status" value="1"/>
</dbReference>
<dbReference type="NCBIfam" id="TIGR00254">
    <property type="entry name" value="GGDEF"/>
    <property type="match status" value="1"/>
</dbReference>
<reference evidence="2" key="1">
    <citation type="submission" date="2018-10" db="EMBL/GenBank/DDBJ databases">
        <title>Acidithiobacillus sulfuriphilus sp. nov.: an extremely acidophilic sulfur-oxidizing chemolithotroph isolated from a neutral pH environment.</title>
        <authorList>
            <person name="Falagan C."/>
            <person name="Moya-Beltran A."/>
            <person name="Quatrini R."/>
            <person name="Johnson D.B."/>
        </authorList>
    </citation>
    <scope>NUCLEOTIDE SEQUENCE [LARGE SCALE GENOMIC DNA]</scope>
    <source>
        <strain evidence="2">CJ-2</strain>
    </source>
</reference>
<dbReference type="SUPFAM" id="SSF55781">
    <property type="entry name" value="GAF domain-like"/>
    <property type="match status" value="1"/>
</dbReference>
<dbReference type="PANTHER" id="PTHR46663:SF2">
    <property type="entry name" value="GGDEF DOMAIN-CONTAINING PROTEIN"/>
    <property type="match status" value="1"/>
</dbReference>
<proteinExistence type="predicted"/>
<dbReference type="PANTHER" id="PTHR46663">
    <property type="entry name" value="DIGUANYLATE CYCLASE DGCT-RELATED"/>
    <property type="match status" value="1"/>
</dbReference>
<dbReference type="Gene3D" id="3.30.450.40">
    <property type="match status" value="1"/>
</dbReference>
<dbReference type="RefSeq" id="WP_123101205.1">
    <property type="nucleotide sequence ID" value="NZ_CP127527.1"/>
</dbReference>
<sequence length="297" mass="33648">MQTLRGIGLRLDQPGPVGARAWISGKLEYSNDYQSDPSMTPWQEFLAKYHWAAGAAAPVWRDSQPWGVLVVVSEEKGVFSRETLSLVARMAKLLGHSLDEFDLKDRLEKEHIMQGWLARHDPLTMLPNRTALLDRIPEAMARARRQKTLLAIGMLDLDDFKPVNDMHGHAAGDALLRELSKRLQKVLRQTDLLARLGGDEFVFVLENVTCMSDLELLLKRVRQAIETPFVLPDGGSVQVGGSMGITFYPSNVKESSAEGLLRHADHVLYLVKAKKGKRTRFWDWDWEYVIDPYQQGK</sequence>